<dbReference type="KEGG" id="tga:TGAM_0883"/>
<keyword evidence="2" id="KW-1185">Reference proteome</keyword>
<dbReference type="PATRIC" id="fig|593117.10.peg.880"/>
<dbReference type="HOGENOM" id="CLU_2299481_0_0_2"/>
<sequence>MIYLGEYIFELDGNIINVHYNNIPLKDTNCPEFIGNWKGTVSVPLNDFVQDVLSLSKKYIEEIAPVEAKILVELGEKEEVIAAKLALLRRLRRRVEFSEV</sequence>
<protein>
    <submittedName>
        <fullName evidence="1">Uncharacterized protein</fullName>
    </submittedName>
</protein>
<evidence type="ECO:0000313" key="1">
    <source>
        <dbReference type="EMBL" id="ACS33385.1"/>
    </source>
</evidence>
<dbReference type="AlphaFoldDB" id="C5A573"/>
<organism evidence="1 2">
    <name type="scientific">Thermococcus gammatolerans (strain DSM 15229 / JCM 11827 / EJ3)</name>
    <dbReference type="NCBI Taxonomy" id="593117"/>
    <lineage>
        <taxon>Archaea</taxon>
        <taxon>Methanobacteriati</taxon>
        <taxon>Methanobacteriota</taxon>
        <taxon>Thermococci</taxon>
        <taxon>Thermococcales</taxon>
        <taxon>Thermococcaceae</taxon>
        <taxon>Thermococcus</taxon>
    </lineage>
</organism>
<evidence type="ECO:0000313" key="2">
    <source>
        <dbReference type="Proteomes" id="UP000001488"/>
    </source>
</evidence>
<reference evidence="1 2" key="1">
    <citation type="journal article" date="2007" name="Genome Biol.">
        <title>Genome analysis and genome-wide proteomics of Thermococcus gammatolerans, the most radioresistant organism known amongst the Archaea.</title>
        <authorList>
            <person name="Zivanovic Y."/>
            <person name="Armengaud J."/>
            <person name="Lagorce A."/>
            <person name="Leplat C."/>
            <person name="Guerin P."/>
            <person name="Dutertre M."/>
            <person name="Anthouard V."/>
            <person name="Forterre P."/>
            <person name="Wincker P."/>
            <person name="Confalonieri F."/>
        </authorList>
    </citation>
    <scope>NUCLEOTIDE SEQUENCE [LARGE SCALE GENOMIC DNA]</scope>
    <source>
        <strain evidence="2">DSM 15229 / JCM 11827 / EJ3</strain>
    </source>
</reference>
<dbReference type="eggNOG" id="arCOG07145">
    <property type="taxonomic scope" value="Archaea"/>
</dbReference>
<dbReference type="Proteomes" id="UP000001488">
    <property type="component" value="Chromosome"/>
</dbReference>
<dbReference type="EMBL" id="CP001398">
    <property type="protein sequence ID" value="ACS33385.1"/>
    <property type="molecule type" value="Genomic_DNA"/>
</dbReference>
<dbReference type="PaxDb" id="593117-TGAM_0883"/>
<proteinExistence type="predicted"/>
<accession>C5A573</accession>
<gene>
    <name evidence="1" type="ordered locus">TGAM_0883</name>
</gene>
<name>C5A573_THEGJ</name>
<dbReference type="STRING" id="593117.TGAM_0883"/>